<gene>
    <name evidence="7" type="ORF">GGR32_000296</name>
</gene>
<dbReference type="EMBL" id="JACIFO010000001">
    <property type="protein sequence ID" value="MBB4118024.1"/>
    <property type="molecule type" value="Genomic_DNA"/>
</dbReference>
<evidence type="ECO:0000256" key="5">
    <source>
        <dbReference type="ARBA" id="ARBA00023136"/>
    </source>
</evidence>
<evidence type="ECO:0000256" key="6">
    <source>
        <dbReference type="SAM" id="Phobius"/>
    </source>
</evidence>
<evidence type="ECO:0000256" key="1">
    <source>
        <dbReference type="ARBA" id="ARBA00004651"/>
    </source>
</evidence>
<feature type="transmembrane region" description="Helical" evidence="6">
    <location>
        <begin position="100"/>
        <end position="124"/>
    </location>
</feature>
<keyword evidence="8" id="KW-1185">Reference proteome</keyword>
<evidence type="ECO:0000256" key="4">
    <source>
        <dbReference type="ARBA" id="ARBA00022989"/>
    </source>
</evidence>
<comment type="subcellular location">
    <subcellularLocation>
        <location evidence="1">Cell membrane</location>
        <topology evidence="1">Multi-pass membrane protein</topology>
    </subcellularLocation>
</comment>
<keyword evidence="2" id="KW-1003">Cell membrane</keyword>
<feature type="transmembrane region" description="Helical" evidence="6">
    <location>
        <begin position="165"/>
        <end position="182"/>
    </location>
</feature>
<comment type="caution">
    <text evidence="7">The sequence shown here is derived from an EMBL/GenBank/DDBJ whole genome shotgun (WGS) entry which is preliminary data.</text>
</comment>
<feature type="transmembrane region" description="Helical" evidence="6">
    <location>
        <begin position="12"/>
        <end position="35"/>
    </location>
</feature>
<evidence type="ECO:0000313" key="7">
    <source>
        <dbReference type="EMBL" id="MBB4118024.1"/>
    </source>
</evidence>
<dbReference type="InterPro" id="IPR051449">
    <property type="entry name" value="ABC-2_transporter_component"/>
</dbReference>
<evidence type="ECO:0000313" key="8">
    <source>
        <dbReference type="Proteomes" id="UP000553034"/>
    </source>
</evidence>
<proteinExistence type="predicted"/>
<feature type="transmembrane region" description="Helical" evidence="6">
    <location>
        <begin position="136"/>
        <end position="158"/>
    </location>
</feature>
<dbReference type="Pfam" id="PF12679">
    <property type="entry name" value="ABC2_membrane_2"/>
    <property type="match status" value="1"/>
</dbReference>
<evidence type="ECO:0000256" key="2">
    <source>
        <dbReference type="ARBA" id="ARBA00022475"/>
    </source>
</evidence>
<reference evidence="7 8" key="1">
    <citation type="submission" date="2020-08" db="EMBL/GenBank/DDBJ databases">
        <title>Genomic Encyclopedia of Type Strains, Phase IV (KMG-IV): sequencing the most valuable type-strain genomes for metagenomic binning, comparative biology and taxonomic classification.</title>
        <authorList>
            <person name="Goeker M."/>
        </authorList>
    </citation>
    <scope>NUCLEOTIDE SEQUENCE [LARGE SCALE GENOMIC DNA]</scope>
    <source>
        <strain evidence="7 8">DSM 29568</strain>
    </source>
</reference>
<evidence type="ECO:0000256" key="3">
    <source>
        <dbReference type="ARBA" id="ARBA00022692"/>
    </source>
</evidence>
<organism evidence="7 8">
    <name type="scientific">Mesonia hippocampi</name>
    <dbReference type="NCBI Taxonomy" id="1628250"/>
    <lineage>
        <taxon>Bacteria</taxon>
        <taxon>Pseudomonadati</taxon>
        <taxon>Bacteroidota</taxon>
        <taxon>Flavobacteriia</taxon>
        <taxon>Flavobacteriales</taxon>
        <taxon>Flavobacteriaceae</taxon>
        <taxon>Mesonia</taxon>
    </lineage>
</organism>
<keyword evidence="5 6" id="KW-0472">Membrane</keyword>
<protein>
    <submittedName>
        <fullName evidence="7">ABC-2 type transport system permease protein</fullName>
    </submittedName>
</protein>
<dbReference type="AlphaFoldDB" id="A0A840EVB5"/>
<dbReference type="NCBIfam" id="TIGR03518">
    <property type="entry name" value="ABC_perm_GldF"/>
    <property type="match status" value="1"/>
</dbReference>
<feature type="transmembrane region" description="Helical" evidence="6">
    <location>
        <begin position="47"/>
        <end position="69"/>
    </location>
</feature>
<keyword evidence="4 6" id="KW-1133">Transmembrane helix</keyword>
<dbReference type="Proteomes" id="UP000553034">
    <property type="component" value="Unassembled WGS sequence"/>
</dbReference>
<dbReference type="PANTHER" id="PTHR30294">
    <property type="entry name" value="MEMBRANE COMPONENT OF ABC TRANSPORTER YHHJ-RELATED"/>
    <property type="match status" value="1"/>
</dbReference>
<dbReference type="GO" id="GO:0140359">
    <property type="term" value="F:ABC-type transporter activity"/>
    <property type="evidence" value="ECO:0007669"/>
    <property type="project" value="InterPro"/>
</dbReference>
<dbReference type="GO" id="GO:0005886">
    <property type="term" value="C:plasma membrane"/>
    <property type="evidence" value="ECO:0007669"/>
    <property type="project" value="UniProtKB-SubCell"/>
</dbReference>
<dbReference type="InterPro" id="IPR019860">
    <property type="entry name" value="Motility-assoc_ABC_perm_GldF"/>
</dbReference>
<accession>A0A840EVB5</accession>
<dbReference type="PANTHER" id="PTHR30294:SF29">
    <property type="entry name" value="MULTIDRUG ABC TRANSPORTER PERMEASE YBHS-RELATED"/>
    <property type="match status" value="1"/>
</dbReference>
<dbReference type="RefSeq" id="WP_183475663.1">
    <property type="nucleotide sequence ID" value="NZ_JACIFO010000001.1"/>
</dbReference>
<name>A0A840EVB5_9FLAO</name>
<feature type="transmembrane region" description="Helical" evidence="6">
    <location>
        <begin position="218"/>
        <end position="237"/>
    </location>
</feature>
<sequence>MRAILYKEINAFFSSAIGYVVIAIFLILNALFLWFLDSGYNIFDQGYASLLPFFSLAPWVFIFLIPAICMKSFSEEKKQGTLELLQTLPINTWQLVLGKFFGALLLSVLALLPTLIYVVCIYYLGKTPGNFDTGEILGSYIGLFFLISIYTAMGIFASSLTNSQIIAFMTGAFLCFISYFGFSGLTDAILNSDIYALEYLGIAFHYKSISRGVIDTRDIVYFISVTALFLSLTQFNLNKKN</sequence>
<keyword evidence="3 6" id="KW-0812">Transmembrane</keyword>